<protein>
    <submittedName>
        <fullName evidence="1">Uncharacterized protein</fullName>
    </submittedName>
</protein>
<keyword evidence="2" id="KW-1185">Reference proteome</keyword>
<evidence type="ECO:0000313" key="1">
    <source>
        <dbReference type="EMBL" id="MCQ6963714.1"/>
    </source>
</evidence>
<organism evidence="1 2">
    <name type="scientific">Methanolobus chelungpuianus</name>
    <dbReference type="NCBI Taxonomy" id="502115"/>
    <lineage>
        <taxon>Archaea</taxon>
        <taxon>Methanobacteriati</taxon>
        <taxon>Methanobacteriota</taxon>
        <taxon>Stenosarchaea group</taxon>
        <taxon>Methanomicrobia</taxon>
        <taxon>Methanosarcinales</taxon>
        <taxon>Methanosarcinaceae</taxon>
        <taxon>Methanolobus</taxon>
    </lineage>
</organism>
<comment type="caution">
    <text evidence="1">The sequence shown here is derived from an EMBL/GenBank/DDBJ whole genome shotgun (WGS) entry which is preliminary data.</text>
</comment>
<dbReference type="EMBL" id="JTEO01000006">
    <property type="protein sequence ID" value="MCQ6963714.1"/>
    <property type="molecule type" value="Genomic_DNA"/>
</dbReference>
<evidence type="ECO:0000313" key="2">
    <source>
        <dbReference type="Proteomes" id="UP001206983"/>
    </source>
</evidence>
<accession>A0AAE3HCY6</accession>
<dbReference type="AlphaFoldDB" id="A0AAE3HCY6"/>
<reference evidence="1 2" key="1">
    <citation type="journal article" date="2011" name="Appl. Environ. Microbiol.">
        <title>Methanogenic archaea isolated from Taiwan's Chelungpu fault.</title>
        <authorList>
            <person name="Wu S.Y."/>
            <person name="Lai M.C."/>
        </authorList>
    </citation>
    <scope>NUCLEOTIDE SEQUENCE [LARGE SCALE GENOMIC DNA]</scope>
    <source>
        <strain evidence="1 2">St545Mb</strain>
    </source>
</reference>
<dbReference type="Proteomes" id="UP001206983">
    <property type="component" value="Unassembled WGS sequence"/>
</dbReference>
<proteinExistence type="predicted"/>
<sequence>MSYTYDLQNNTLKADDIELPLDNLEQNLVGTCSKCNADVVSISYHLLDRRTVVASRCSACGRMYAILYDEYWIWLGEHPLLSVADPPKQASLDNLDAEIKEIAEPSEELLALQAIPLKKLETVFTQAEIKTLFARASGKKYVRQYLYRARKKYPEFGELFDIYLNI</sequence>
<gene>
    <name evidence="1" type="ORF">PV02_10385</name>
</gene>
<name>A0AAE3HCY6_9EURY</name>